<evidence type="ECO:0000313" key="3">
    <source>
        <dbReference type="EMBL" id="MPM95452.1"/>
    </source>
</evidence>
<comment type="cofactor">
    <cofactor evidence="1">
        <name>a divalent metal cation</name>
        <dbReference type="ChEBI" id="CHEBI:60240"/>
    </cofactor>
</comment>
<dbReference type="InterPro" id="IPR003697">
    <property type="entry name" value="Maf-like"/>
</dbReference>
<sequence>MLILASESPRRRELLGSLGIPFATESAVVEELSTLDDPREVPLRNAERKAAAVALLHPDDVVLGADTVIVAAGRVIGKPRDEADALAILLSLSEATHEVITGLALIREADGFHRSWSETTLVTFKPFHRAEAERYLTLVPVLDKAGAYAIQDHGDLIVDHIEGSLENVIGLPLHRLQSELRMLK</sequence>
<dbReference type="AlphaFoldDB" id="A0A645E4F4"/>
<dbReference type="PANTHER" id="PTHR43213:SF5">
    <property type="entry name" value="BIFUNCTIONAL DTTP_UTP PYROPHOSPHATASE_METHYLTRANSFERASE PROTEIN-RELATED"/>
    <property type="match status" value="1"/>
</dbReference>
<dbReference type="InterPro" id="IPR029001">
    <property type="entry name" value="ITPase-like_fam"/>
</dbReference>
<protein>
    <submittedName>
        <fullName evidence="3">Septum formation protein Maf</fullName>
    </submittedName>
</protein>
<dbReference type="Gene3D" id="3.90.950.10">
    <property type="match status" value="1"/>
</dbReference>
<comment type="caution">
    <text evidence="3">The sequence shown here is derived from an EMBL/GenBank/DDBJ whole genome shotgun (WGS) entry which is preliminary data.</text>
</comment>
<proteinExistence type="inferred from homology"/>
<dbReference type="PANTHER" id="PTHR43213">
    <property type="entry name" value="BIFUNCTIONAL DTTP/UTP PYROPHOSPHATASE/METHYLTRANSFERASE PROTEIN-RELATED"/>
    <property type="match status" value="1"/>
</dbReference>
<dbReference type="CDD" id="cd00555">
    <property type="entry name" value="Maf"/>
    <property type="match status" value="1"/>
</dbReference>
<evidence type="ECO:0000256" key="2">
    <source>
        <dbReference type="ARBA" id="ARBA00022801"/>
    </source>
</evidence>
<dbReference type="SUPFAM" id="SSF52972">
    <property type="entry name" value="ITPase-like"/>
    <property type="match status" value="1"/>
</dbReference>
<dbReference type="PIRSF" id="PIRSF006305">
    <property type="entry name" value="Maf"/>
    <property type="match status" value="1"/>
</dbReference>
<organism evidence="3">
    <name type="scientific">bioreactor metagenome</name>
    <dbReference type="NCBI Taxonomy" id="1076179"/>
    <lineage>
        <taxon>unclassified sequences</taxon>
        <taxon>metagenomes</taxon>
        <taxon>ecological metagenomes</taxon>
    </lineage>
</organism>
<dbReference type="GO" id="GO:0047429">
    <property type="term" value="F:nucleoside triphosphate diphosphatase activity"/>
    <property type="evidence" value="ECO:0007669"/>
    <property type="project" value="InterPro"/>
</dbReference>
<dbReference type="EMBL" id="VSSQ01041945">
    <property type="protein sequence ID" value="MPM95452.1"/>
    <property type="molecule type" value="Genomic_DNA"/>
</dbReference>
<accession>A0A645E4F4</accession>
<name>A0A645E4F4_9ZZZZ</name>
<dbReference type="Pfam" id="PF02545">
    <property type="entry name" value="Maf"/>
    <property type="match status" value="1"/>
</dbReference>
<keyword evidence="2" id="KW-0378">Hydrolase</keyword>
<dbReference type="HAMAP" id="MF_00528">
    <property type="entry name" value="Maf"/>
    <property type="match status" value="1"/>
</dbReference>
<evidence type="ECO:0000256" key="1">
    <source>
        <dbReference type="ARBA" id="ARBA00001968"/>
    </source>
</evidence>
<gene>
    <name evidence="3" type="primary">maf_36</name>
    <name evidence="3" type="ORF">SDC9_142606</name>
</gene>
<dbReference type="NCBIfam" id="TIGR00172">
    <property type="entry name" value="maf"/>
    <property type="match status" value="1"/>
</dbReference>
<reference evidence="3" key="1">
    <citation type="submission" date="2019-08" db="EMBL/GenBank/DDBJ databases">
        <authorList>
            <person name="Kucharzyk K."/>
            <person name="Murdoch R.W."/>
            <person name="Higgins S."/>
            <person name="Loffler F."/>
        </authorList>
    </citation>
    <scope>NUCLEOTIDE SEQUENCE</scope>
</reference>